<evidence type="ECO:0000313" key="4">
    <source>
        <dbReference type="EMBL" id="KAG2437793.1"/>
    </source>
</evidence>
<evidence type="ECO:0000256" key="3">
    <source>
        <dbReference type="SAM" id="SignalP"/>
    </source>
</evidence>
<sequence>MRGTALIPFLIRTVGLNLLPALSLATHPTGPLSSFFALFYDKSPLIMAYNSLLWRLTLPQQLAWLDLVCTWVTPLTAAVNAVTFTVSVPGDAVQGLPFQPWALFWQALAMACVLTCLHVASLRAFHHRVQRQHSPLAAAQHCGSASTSTGYVGEDCWPVKRPAAVLEAGHAGPCSGCGHQEPRRLTGFEAAVQQCSQAASRRRTGEEAAPASTAAGKGSRHQGRQEQELQHPGEQVQEQAPRSSVLRYRGLAGPEVEEQGLEPCTAIADIGVPTSSTASGLGSSSADDAKWMEDPLAARPAALATGAGAGAAAPLPNGTPGSALDEALRLVRAQKLMSYSPVMECCQVHVRLEGMEPEQLQPGWQAGLAERLSEHGWCLLNVAVRRGSIYVSFTLVRAAQIDGDADNAIAQPAAEAAAADGDAVAAGQLAWGTAAAAAEGDMELGVMAGPEQLLLQMGLRREQLPYGFSMTVQAVTDDGRLQRLRYTLQPDGIWACESLDRVPGAHGEVVAADDEGVAVSEQGFASSSSTEWASAEGAGSSGEHAHQLLSDTEAERVPSVGAGWAAASLPYGCAPSSSGTACASAAGAVAEATEAPDASSDLRLLRAAQGLLRDTRAVDVHVAVRGDGAARARALGERVRESVHDVVLSAVPAVQRSARQPVRTTVLPPATQWALQMPGVLVGVSSIDADVCHLLYTAAVEVTRIKDPHIAQPSATKSGAIPPAAEVLGAAEELRFRARPLGRIGGMSELRVEQVAVQHQAGEPAGRAGAWSLAIWCEQAPESAAFRESGMAAADLAGAAAQPRPHLVDVSLWRGHDLLAARVVLLVPPECCGLPSRPPQPKQQPVPAAAAAAPGLSAAAAGRWVGELREVLQGQPAGGAQHLLVDMGLLLSGAFDEVAAGCASQQAAQGRAEPGQSVGTAAAASAAGPSPGQGPAAAGLEAVLSRRLRAAQQTLLVLDMGSGLLSLVLQCGAASLADYLWRTLQRMGFGPEEVLLHACGAGGDLPPLHAAVASGEPAAVDLVVGWYRTAKLPEPWLQPAAVSGAPAVLTPLVLACASSPPGALLWHTLCAHAGALAAWRVTVNGVSGRATAAAAGLWRVVLAVDAYYALSPYMARAGAWLPLRFSLSRGLVWSGQRASTPQTVRPRSAGAAAAAPGADANASAGRAAGTVAPPTTAATGPTVGGASGSSSATPTSKGFKSVPGSAAIAASPTADFDTYLAQRSRLGKLVLRWTVVAFQTVSQLRALTTGFSATCPAAASALDSLSAPGRTAASAAAAAAGSGLGALLVPYAVAGHALARCVAGRYWWTALEVLAVVWVSSPAALRKHDAACALITVLHACFQGLEGSLLPPSGMKAMGMQMVFASITFNLINSYANLPSMRLGLAMRLLEATAATHMYVRYGVTESLAVAVLIAAGVSAMGFATSACIRRRALAGWRRELRQQQQHPQQQPQQGLQQAGEAAEQPSPCRTEAGGATSAAGPSAVSAVGAIAATL</sequence>
<dbReference type="Proteomes" id="UP000650467">
    <property type="component" value="Unassembled WGS sequence"/>
</dbReference>
<feature type="signal peptide" evidence="3">
    <location>
        <begin position="1"/>
        <end position="25"/>
    </location>
</feature>
<feature type="compositionally biased region" description="Low complexity" evidence="1">
    <location>
        <begin position="525"/>
        <end position="542"/>
    </location>
</feature>
<feature type="region of interest" description="Disordered" evidence="1">
    <location>
        <begin position="911"/>
        <end position="938"/>
    </location>
</feature>
<name>A0A835T7N7_CHLIN</name>
<evidence type="ECO:0000256" key="2">
    <source>
        <dbReference type="SAM" id="Phobius"/>
    </source>
</evidence>
<proteinExistence type="predicted"/>
<feature type="region of interest" description="Disordered" evidence="1">
    <location>
        <begin position="1440"/>
        <end position="1483"/>
    </location>
</feature>
<feature type="region of interest" description="Disordered" evidence="1">
    <location>
        <begin position="1137"/>
        <end position="1156"/>
    </location>
</feature>
<gene>
    <name evidence="4" type="ORF">HXX76_005413</name>
</gene>
<feature type="compositionally biased region" description="Low complexity" evidence="1">
    <location>
        <begin position="1443"/>
        <end position="1466"/>
    </location>
</feature>
<organism evidence="4 5">
    <name type="scientific">Chlamydomonas incerta</name>
    <dbReference type="NCBI Taxonomy" id="51695"/>
    <lineage>
        <taxon>Eukaryota</taxon>
        <taxon>Viridiplantae</taxon>
        <taxon>Chlorophyta</taxon>
        <taxon>core chlorophytes</taxon>
        <taxon>Chlorophyceae</taxon>
        <taxon>CS clade</taxon>
        <taxon>Chlamydomonadales</taxon>
        <taxon>Chlamydomonadaceae</taxon>
        <taxon>Chlamydomonas</taxon>
    </lineage>
</organism>
<comment type="caution">
    <text evidence="4">The sequence shown here is derived from an EMBL/GenBank/DDBJ whole genome shotgun (WGS) entry which is preliminary data.</text>
</comment>
<accession>A0A835T7N7</accession>
<keyword evidence="2" id="KW-1133">Transmembrane helix</keyword>
<dbReference type="OrthoDB" id="538627at2759"/>
<reference evidence="4" key="1">
    <citation type="journal article" date="2020" name="bioRxiv">
        <title>Comparative genomics of Chlamydomonas.</title>
        <authorList>
            <person name="Craig R.J."/>
            <person name="Hasan A.R."/>
            <person name="Ness R.W."/>
            <person name="Keightley P.D."/>
        </authorList>
    </citation>
    <scope>NUCLEOTIDE SEQUENCE</scope>
    <source>
        <strain evidence="4">SAG 7.73</strain>
    </source>
</reference>
<feature type="region of interest" description="Disordered" evidence="1">
    <location>
        <begin position="521"/>
        <end position="544"/>
    </location>
</feature>
<keyword evidence="5" id="KW-1185">Reference proteome</keyword>
<protein>
    <submittedName>
        <fullName evidence="4">Uncharacterized protein</fullName>
    </submittedName>
</protein>
<feature type="chain" id="PRO_5032891869" evidence="3">
    <location>
        <begin position="26"/>
        <end position="1495"/>
    </location>
</feature>
<feature type="transmembrane region" description="Helical" evidence="2">
    <location>
        <begin position="1408"/>
        <end position="1429"/>
    </location>
</feature>
<feature type="region of interest" description="Disordered" evidence="1">
    <location>
        <begin position="1164"/>
        <end position="1197"/>
    </location>
</feature>
<dbReference type="EMBL" id="JAEHOC010000010">
    <property type="protein sequence ID" value="KAG2437793.1"/>
    <property type="molecule type" value="Genomic_DNA"/>
</dbReference>
<evidence type="ECO:0000313" key="5">
    <source>
        <dbReference type="Proteomes" id="UP000650467"/>
    </source>
</evidence>
<evidence type="ECO:0000256" key="1">
    <source>
        <dbReference type="SAM" id="MobiDB-lite"/>
    </source>
</evidence>
<keyword evidence="2" id="KW-0472">Membrane</keyword>
<keyword evidence="2" id="KW-0812">Transmembrane</keyword>
<feature type="compositionally biased region" description="Low complexity" evidence="1">
    <location>
        <begin position="1164"/>
        <end position="1181"/>
    </location>
</feature>
<keyword evidence="3" id="KW-0732">Signal</keyword>
<feature type="region of interest" description="Disordered" evidence="1">
    <location>
        <begin position="198"/>
        <end position="243"/>
    </location>
</feature>
<feature type="compositionally biased region" description="Low complexity" evidence="1">
    <location>
        <begin position="1473"/>
        <end position="1483"/>
    </location>
</feature>